<name>A0A2C9CF51_KUEST</name>
<proteinExistence type="predicted"/>
<dbReference type="OrthoDB" id="506288at2"/>
<evidence type="ECO:0000313" key="2">
    <source>
        <dbReference type="Proteomes" id="UP000221734"/>
    </source>
</evidence>
<dbReference type="Proteomes" id="UP000221734">
    <property type="component" value="Chromosome Kuenenia_stuttgartiensis_MBR1"/>
</dbReference>
<protein>
    <submittedName>
        <fullName evidence="1">Uncharacterized protein</fullName>
    </submittedName>
</protein>
<sequence length="380" mass="42563">MGLLQKPYLLNKVTLYFFDLVVTIKSDSIEFIDLFTKMYSRFLKNEFPSLPASQIEFSLITHPDNIFGKPVLMCNDEIWPLNDPKLLDGFAYECILMSIITRIKSHFLIHAGVVSFDNHGVLIVADGGYGKTTLVLTLLKRGFKFLSDEMAALGRHDHLVYPFPRSLRVRKDTLSLVGFPDNTIGGEEWLDKLLLDIDQILPGSSGTKVPVEYIFFLQNEKGITKNNEQDLTILVDKMNDEVLRLIENIAGVRNMYVDVNGSFPALILRADKANKILSKIETICAMHKILVLDVLKGTEGHASFNGNARLLPIPVSQAALALLGNYQGSYKSKILLDEFKGSSIRLFMELSNIIAKARCYHLTAGRLQDMADIVCAEVCT</sequence>
<gene>
    <name evidence="1" type="ORF">KSMBR1_0856</name>
</gene>
<evidence type="ECO:0000313" key="1">
    <source>
        <dbReference type="EMBL" id="SOH03367.1"/>
    </source>
</evidence>
<dbReference type="SUPFAM" id="SSF53795">
    <property type="entry name" value="PEP carboxykinase-like"/>
    <property type="match status" value="1"/>
</dbReference>
<dbReference type="RefSeq" id="WP_099324217.1">
    <property type="nucleotide sequence ID" value="NZ_LT934425.1"/>
</dbReference>
<keyword evidence="2" id="KW-1185">Reference proteome</keyword>
<accession>A0A2C9CF51</accession>
<dbReference type="AlphaFoldDB" id="A0A2C9CF51"/>
<dbReference type="KEGG" id="kst:KSMBR1_0856"/>
<reference evidence="2" key="1">
    <citation type="submission" date="2017-10" db="EMBL/GenBank/DDBJ databases">
        <authorList>
            <person name="Frank J."/>
        </authorList>
    </citation>
    <scope>NUCLEOTIDE SEQUENCE [LARGE SCALE GENOMIC DNA]</scope>
</reference>
<dbReference type="EMBL" id="LT934425">
    <property type="protein sequence ID" value="SOH03367.1"/>
    <property type="molecule type" value="Genomic_DNA"/>
</dbReference>
<dbReference type="Gene3D" id="3.40.50.300">
    <property type="entry name" value="P-loop containing nucleotide triphosphate hydrolases"/>
    <property type="match status" value="1"/>
</dbReference>
<dbReference type="InterPro" id="IPR027417">
    <property type="entry name" value="P-loop_NTPase"/>
</dbReference>
<organism evidence="1 2">
    <name type="scientific">Kuenenia stuttgartiensis</name>
    <dbReference type="NCBI Taxonomy" id="174633"/>
    <lineage>
        <taxon>Bacteria</taxon>
        <taxon>Pseudomonadati</taxon>
        <taxon>Planctomycetota</taxon>
        <taxon>Candidatus Brocadiia</taxon>
        <taxon>Candidatus Brocadiales</taxon>
        <taxon>Candidatus Brocadiaceae</taxon>
        <taxon>Candidatus Kuenenia</taxon>
    </lineage>
</organism>